<proteinExistence type="predicted"/>
<evidence type="ECO:0000313" key="2">
    <source>
        <dbReference type="EMBL" id="MDJ1183572.1"/>
    </source>
</evidence>
<sequence>MHSSPSIYSPRASHPLKIIAIGDSLVYGFGDIDGGGWVERLRRSWMAPESAGHVLYNLGVRGDRTPQVVQRLEAEFSRRGELRNRVPDLLILSVGLNDSAWVSRPHGRNYTEFGRFQGELNHLLQSATQLCPVLFVGMVPVNEAKMPFLNCLYFSQQEQYRYKEATRQACENRGIPYLDLFDLWTQKSLNWQQERIGPDGLHPNVLGYETILQQLHEWEPIAKLNRGLPLVSSAWQSLQPTA</sequence>
<dbReference type="RefSeq" id="WP_283758226.1">
    <property type="nucleotide sequence ID" value="NZ_JAQOSQ010000008.1"/>
</dbReference>
<dbReference type="SUPFAM" id="SSF52266">
    <property type="entry name" value="SGNH hydrolase"/>
    <property type="match status" value="1"/>
</dbReference>
<gene>
    <name evidence="2" type="ORF">PMH09_10210</name>
</gene>
<dbReference type="PANTHER" id="PTHR30383">
    <property type="entry name" value="THIOESTERASE 1/PROTEASE 1/LYSOPHOSPHOLIPASE L1"/>
    <property type="match status" value="1"/>
</dbReference>
<accession>A0ABT7BWJ3</accession>
<dbReference type="InterPro" id="IPR013830">
    <property type="entry name" value="SGNH_hydro"/>
</dbReference>
<keyword evidence="3" id="KW-1185">Reference proteome</keyword>
<dbReference type="PANTHER" id="PTHR30383:SF5">
    <property type="entry name" value="SGNH HYDROLASE-TYPE ESTERASE DOMAIN-CONTAINING PROTEIN"/>
    <property type="match status" value="1"/>
</dbReference>
<dbReference type="InterPro" id="IPR036514">
    <property type="entry name" value="SGNH_hydro_sf"/>
</dbReference>
<dbReference type="Proteomes" id="UP001232992">
    <property type="component" value="Unassembled WGS sequence"/>
</dbReference>
<comment type="caution">
    <text evidence="2">The sequence shown here is derived from an EMBL/GenBank/DDBJ whole genome shotgun (WGS) entry which is preliminary data.</text>
</comment>
<dbReference type="Pfam" id="PF13472">
    <property type="entry name" value="Lipase_GDSL_2"/>
    <property type="match status" value="1"/>
</dbReference>
<feature type="domain" description="SGNH hydrolase-type esterase" evidence="1">
    <location>
        <begin position="20"/>
        <end position="209"/>
    </location>
</feature>
<dbReference type="InterPro" id="IPR051532">
    <property type="entry name" value="Ester_Hydrolysis_Enzymes"/>
</dbReference>
<organism evidence="2 3">
    <name type="scientific">Roseofilum casamattae BLCC-M143</name>
    <dbReference type="NCBI Taxonomy" id="3022442"/>
    <lineage>
        <taxon>Bacteria</taxon>
        <taxon>Bacillati</taxon>
        <taxon>Cyanobacteriota</taxon>
        <taxon>Cyanophyceae</taxon>
        <taxon>Desertifilales</taxon>
        <taxon>Desertifilaceae</taxon>
        <taxon>Roseofilum</taxon>
        <taxon>Roseofilum casamattae</taxon>
    </lineage>
</organism>
<dbReference type="Gene3D" id="3.40.50.1110">
    <property type="entry name" value="SGNH hydrolase"/>
    <property type="match status" value="1"/>
</dbReference>
<name>A0ABT7BWJ3_9CYAN</name>
<dbReference type="EMBL" id="JAQOSQ010000008">
    <property type="protein sequence ID" value="MDJ1183572.1"/>
    <property type="molecule type" value="Genomic_DNA"/>
</dbReference>
<reference evidence="2 3" key="1">
    <citation type="submission" date="2023-01" db="EMBL/GenBank/DDBJ databases">
        <title>Novel diversity within Roseofilum (Cyanobacteria; Desertifilaceae) from marine benthic mats with descriptions of four novel species.</title>
        <authorList>
            <person name="Wang Y."/>
            <person name="Berthold D.E."/>
            <person name="Hu J."/>
            <person name="Lefler F.W."/>
            <person name="Laughinghouse H.D. IV."/>
        </authorList>
    </citation>
    <scope>NUCLEOTIDE SEQUENCE [LARGE SCALE GENOMIC DNA]</scope>
    <source>
        <strain evidence="2 3">BLCC-M143</strain>
    </source>
</reference>
<evidence type="ECO:0000313" key="3">
    <source>
        <dbReference type="Proteomes" id="UP001232992"/>
    </source>
</evidence>
<evidence type="ECO:0000259" key="1">
    <source>
        <dbReference type="Pfam" id="PF13472"/>
    </source>
</evidence>
<protein>
    <submittedName>
        <fullName evidence="2">GDSL-type esterase/lipase family protein</fullName>
    </submittedName>
</protein>